<comment type="caution">
    <text evidence="1">The sequence shown here is derived from an EMBL/GenBank/DDBJ whole genome shotgun (WGS) entry which is preliminary data.</text>
</comment>
<accession>A0A5J4TQG4</accession>
<dbReference type="EMBL" id="SNRW01026887">
    <property type="protein sequence ID" value="KAA6360477.1"/>
    <property type="molecule type" value="Genomic_DNA"/>
</dbReference>
<evidence type="ECO:0000313" key="1">
    <source>
        <dbReference type="EMBL" id="KAA6360477.1"/>
    </source>
</evidence>
<protein>
    <submittedName>
        <fullName evidence="1">Uncharacterized protein</fullName>
    </submittedName>
</protein>
<name>A0A5J4TQG4_9EUKA</name>
<sequence length="179" mass="19828">MQNSKYQELQLKIFEVRKKINIINVELNRQTHYRGNYLLNTDLQLLEYSVNVDFALNVESGTVWVYDNRGNNSGDIDPDQVTPASDANPLVDSGTGVVGTSTGYSRGDNQHPLQVSTMLPSKDISVGTIGSASSYARSDHQHPIQTVDTIPVSDINSGIKLCIIRTYLKRNLGFLNLKS</sequence>
<gene>
    <name evidence="1" type="ORF">EZS28_043996</name>
</gene>
<organism evidence="1 2">
    <name type="scientific">Streblomastix strix</name>
    <dbReference type="NCBI Taxonomy" id="222440"/>
    <lineage>
        <taxon>Eukaryota</taxon>
        <taxon>Metamonada</taxon>
        <taxon>Preaxostyla</taxon>
        <taxon>Oxymonadida</taxon>
        <taxon>Streblomastigidae</taxon>
        <taxon>Streblomastix</taxon>
    </lineage>
</organism>
<proteinExistence type="predicted"/>
<dbReference type="Proteomes" id="UP000324800">
    <property type="component" value="Unassembled WGS sequence"/>
</dbReference>
<evidence type="ECO:0000313" key="2">
    <source>
        <dbReference type="Proteomes" id="UP000324800"/>
    </source>
</evidence>
<dbReference type="AlphaFoldDB" id="A0A5J4TQG4"/>
<reference evidence="1 2" key="1">
    <citation type="submission" date="2019-03" db="EMBL/GenBank/DDBJ databases">
        <title>Single cell metagenomics reveals metabolic interactions within the superorganism composed of flagellate Streblomastix strix and complex community of Bacteroidetes bacteria on its surface.</title>
        <authorList>
            <person name="Treitli S.C."/>
            <person name="Kolisko M."/>
            <person name="Husnik F."/>
            <person name="Keeling P."/>
            <person name="Hampl V."/>
        </authorList>
    </citation>
    <scope>NUCLEOTIDE SEQUENCE [LARGE SCALE GENOMIC DNA]</scope>
    <source>
        <strain evidence="1">ST1C</strain>
    </source>
</reference>